<accession>A0A812JKA7</accession>
<organism evidence="3 4">
    <name type="scientific">Symbiodinium natans</name>
    <dbReference type="NCBI Taxonomy" id="878477"/>
    <lineage>
        <taxon>Eukaryota</taxon>
        <taxon>Sar</taxon>
        <taxon>Alveolata</taxon>
        <taxon>Dinophyceae</taxon>
        <taxon>Suessiales</taxon>
        <taxon>Symbiodiniaceae</taxon>
        <taxon>Symbiodinium</taxon>
    </lineage>
</organism>
<dbReference type="EMBL" id="CAJNDS010000480">
    <property type="protein sequence ID" value="CAE7210298.1"/>
    <property type="molecule type" value="Genomic_DNA"/>
</dbReference>
<dbReference type="Proteomes" id="UP000604046">
    <property type="component" value="Unassembled WGS sequence"/>
</dbReference>
<comment type="caution">
    <text evidence="3">The sequence shown here is derived from an EMBL/GenBank/DDBJ whole genome shotgun (WGS) entry which is preliminary data.</text>
</comment>
<feature type="signal peptide" evidence="2">
    <location>
        <begin position="1"/>
        <end position="18"/>
    </location>
</feature>
<proteinExistence type="predicted"/>
<evidence type="ECO:0000256" key="2">
    <source>
        <dbReference type="SAM" id="SignalP"/>
    </source>
</evidence>
<protein>
    <recommendedName>
        <fullName evidence="5">Reelin domain-containing protein</fullName>
    </recommendedName>
</protein>
<dbReference type="OrthoDB" id="430936at2759"/>
<evidence type="ECO:0000313" key="3">
    <source>
        <dbReference type="EMBL" id="CAE7210298.1"/>
    </source>
</evidence>
<evidence type="ECO:0008006" key="5">
    <source>
        <dbReference type="Google" id="ProtNLM"/>
    </source>
</evidence>
<keyword evidence="2" id="KW-0732">Signal</keyword>
<gene>
    <name evidence="3" type="ORF">SNAT2548_LOCUS6993</name>
</gene>
<dbReference type="AlphaFoldDB" id="A0A812JKA7"/>
<evidence type="ECO:0000313" key="4">
    <source>
        <dbReference type="Proteomes" id="UP000604046"/>
    </source>
</evidence>
<name>A0A812JKA7_9DINO</name>
<sequence length="195" mass="19460">MALSQLGGLVCLLTQAAAYPSSMTCDFACMAQYTAGSSFGPMGIATIGNTTGDTCMIATNVPSGGYMAGGSYAITVTSVTALGQKLVSNGGTFASGMVSDSTGKSTSLVHDWTAPTSGDVTFRALCGAGGDIDEMWAAAEVMVSLDANATSTTTTTDPNATTTTTTTTTMTPASTSAAVVRRGAPALVLAASWLM</sequence>
<feature type="chain" id="PRO_5032409009" description="Reelin domain-containing protein" evidence="2">
    <location>
        <begin position="19"/>
        <end position="195"/>
    </location>
</feature>
<feature type="region of interest" description="Disordered" evidence="1">
    <location>
        <begin position="150"/>
        <end position="169"/>
    </location>
</feature>
<keyword evidence="4" id="KW-1185">Reference proteome</keyword>
<reference evidence="3" key="1">
    <citation type="submission" date="2021-02" db="EMBL/GenBank/DDBJ databases">
        <authorList>
            <person name="Dougan E. K."/>
            <person name="Rhodes N."/>
            <person name="Thang M."/>
            <person name="Chan C."/>
        </authorList>
    </citation>
    <scope>NUCLEOTIDE SEQUENCE</scope>
</reference>
<evidence type="ECO:0000256" key="1">
    <source>
        <dbReference type="SAM" id="MobiDB-lite"/>
    </source>
</evidence>